<dbReference type="Proteomes" id="UP000198981">
    <property type="component" value="Unassembled WGS sequence"/>
</dbReference>
<evidence type="ECO:0000313" key="2">
    <source>
        <dbReference type="EMBL" id="SCX56344.1"/>
    </source>
</evidence>
<feature type="transmembrane region" description="Helical" evidence="1">
    <location>
        <begin position="81"/>
        <end position="102"/>
    </location>
</feature>
<protein>
    <submittedName>
        <fullName evidence="2">Uncharacterized protein</fullName>
    </submittedName>
</protein>
<evidence type="ECO:0000256" key="1">
    <source>
        <dbReference type="SAM" id="Phobius"/>
    </source>
</evidence>
<proteinExistence type="predicted"/>
<keyword evidence="1" id="KW-0472">Membrane</keyword>
<dbReference type="OrthoDB" id="5198262at2"/>
<reference evidence="3" key="1">
    <citation type="submission" date="2016-10" db="EMBL/GenBank/DDBJ databases">
        <authorList>
            <person name="Varghese N."/>
            <person name="Submissions S."/>
        </authorList>
    </citation>
    <scope>NUCLEOTIDE SEQUENCE [LARGE SCALE GENOMIC DNA]</scope>
    <source>
        <strain evidence="3">DSM 45722</strain>
    </source>
</reference>
<gene>
    <name evidence="2" type="ORF">SAMN03159343_3389</name>
</gene>
<organism evidence="2 3">
    <name type="scientific">Klenkia marina</name>
    <dbReference type="NCBI Taxonomy" id="1960309"/>
    <lineage>
        <taxon>Bacteria</taxon>
        <taxon>Bacillati</taxon>
        <taxon>Actinomycetota</taxon>
        <taxon>Actinomycetes</taxon>
        <taxon>Geodermatophilales</taxon>
        <taxon>Geodermatophilaceae</taxon>
        <taxon>Klenkia</taxon>
    </lineage>
</organism>
<keyword evidence="1" id="KW-1133">Transmembrane helix</keyword>
<sequence>MTSISPVRSGLPARSQRRARTRAVSAVLGLGGVAMVAAPRWVVAHLAPGPGAPKNWLVRVLGARTVVQSALLLASPTRPAVQAGAAVDALHAASMLPAWLIWPRYRQAAAVSGGIAVASVLAQLAVAPQSDDAPHVPGDVD</sequence>
<dbReference type="EMBL" id="FMUH01000006">
    <property type="protein sequence ID" value="SCX56344.1"/>
    <property type="molecule type" value="Genomic_DNA"/>
</dbReference>
<keyword evidence="3" id="KW-1185">Reference proteome</keyword>
<keyword evidence="1" id="KW-0812">Transmembrane</keyword>
<dbReference type="RefSeq" id="WP_092806532.1">
    <property type="nucleotide sequence ID" value="NZ_FMUH01000006.1"/>
</dbReference>
<feature type="transmembrane region" description="Helical" evidence="1">
    <location>
        <begin position="108"/>
        <end position="127"/>
    </location>
</feature>
<name>A0A1G4YSE3_9ACTN</name>
<dbReference type="AlphaFoldDB" id="A0A1G4YSE3"/>
<evidence type="ECO:0000313" key="3">
    <source>
        <dbReference type="Proteomes" id="UP000198981"/>
    </source>
</evidence>
<accession>A0A1G4YSE3</accession>
<feature type="transmembrane region" description="Helical" evidence="1">
    <location>
        <begin position="21"/>
        <end position="44"/>
    </location>
</feature>